<protein>
    <recommendedName>
        <fullName evidence="3">GAF domain containing protein</fullName>
    </recommendedName>
</protein>
<reference evidence="2" key="1">
    <citation type="submission" date="2020-05" db="EMBL/GenBank/DDBJ databases">
        <authorList>
            <person name="Chiriac C."/>
            <person name="Salcher M."/>
            <person name="Ghai R."/>
            <person name="Kavagutti S V."/>
        </authorList>
    </citation>
    <scope>NUCLEOTIDE SEQUENCE</scope>
</reference>
<keyword evidence="1" id="KW-0472">Membrane</keyword>
<proteinExistence type="predicted"/>
<keyword evidence="1" id="KW-1133">Transmembrane helix</keyword>
<sequence length="200" mass="22288">MASFTAITIAFITGVIGPILIIIIKNRLDRAKVKPDMVADALRIGELVSSRIDHIREDFKADRVWISQFHNGGHFYPTGKSIAKFSVIYETVSSNTASIQSNFQNIPVNLFTKSMNQLLESDIIEIPDYKDESIATYGLKYIAEESNCKSGYLFAIKTLDDKFIGVLGIDYTKRKTRLDIESINHLAIHSSSLGGALMSH</sequence>
<dbReference type="EMBL" id="LR796923">
    <property type="protein sequence ID" value="CAB4175492.1"/>
    <property type="molecule type" value="Genomic_DNA"/>
</dbReference>
<evidence type="ECO:0008006" key="3">
    <source>
        <dbReference type="Google" id="ProtNLM"/>
    </source>
</evidence>
<gene>
    <name evidence="2" type="ORF">UFOVP972_217</name>
</gene>
<dbReference type="SUPFAM" id="SSF55781">
    <property type="entry name" value="GAF domain-like"/>
    <property type="match status" value="1"/>
</dbReference>
<accession>A0A6J5PWB6</accession>
<feature type="transmembrane region" description="Helical" evidence="1">
    <location>
        <begin position="6"/>
        <end position="24"/>
    </location>
</feature>
<evidence type="ECO:0000256" key="1">
    <source>
        <dbReference type="SAM" id="Phobius"/>
    </source>
</evidence>
<dbReference type="Gene3D" id="3.30.450.40">
    <property type="match status" value="1"/>
</dbReference>
<dbReference type="InterPro" id="IPR029016">
    <property type="entry name" value="GAF-like_dom_sf"/>
</dbReference>
<organism evidence="2">
    <name type="scientific">uncultured Caudovirales phage</name>
    <dbReference type="NCBI Taxonomy" id="2100421"/>
    <lineage>
        <taxon>Viruses</taxon>
        <taxon>Duplodnaviria</taxon>
        <taxon>Heunggongvirae</taxon>
        <taxon>Uroviricota</taxon>
        <taxon>Caudoviricetes</taxon>
        <taxon>Peduoviridae</taxon>
        <taxon>Maltschvirus</taxon>
        <taxon>Maltschvirus maltsch</taxon>
    </lineage>
</organism>
<keyword evidence="1" id="KW-0812">Transmembrane</keyword>
<name>A0A6J5PWB6_9CAUD</name>
<evidence type="ECO:0000313" key="2">
    <source>
        <dbReference type="EMBL" id="CAB4175492.1"/>
    </source>
</evidence>